<dbReference type="PANTHER" id="PTHR12835">
    <property type="entry name" value="BIOTIN PROTEIN LIGASE"/>
    <property type="match status" value="1"/>
</dbReference>
<keyword evidence="3 6" id="KW-0067">ATP-binding</keyword>
<dbReference type="InterPro" id="IPR004408">
    <property type="entry name" value="Biotin_CoA_COase_ligase"/>
</dbReference>
<dbReference type="SUPFAM" id="SSF55681">
    <property type="entry name" value="Class II aaRS and biotin synthetases"/>
    <property type="match status" value="1"/>
</dbReference>
<evidence type="ECO:0000313" key="9">
    <source>
        <dbReference type="Proteomes" id="UP001259982"/>
    </source>
</evidence>
<keyword evidence="6" id="KW-0238">DNA-binding</keyword>
<proteinExistence type="inferred from homology"/>
<evidence type="ECO:0000256" key="5">
    <source>
        <dbReference type="ARBA" id="ARBA00047846"/>
    </source>
</evidence>
<keyword evidence="6" id="KW-0804">Transcription</keyword>
<dbReference type="Pfam" id="PF02237">
    <property type="entry name" value="BPL_C"/>
    <property type="match status" value="1"/>
</dbReference>
<dbReference type="InterPro" id="IPR030855">
    <property type="entry name" value="Bifunct_BirA"/>
</dbReference>
<dbReference type="Pfam" id="PF08279">
    <property type="entry name" value="HTH_11"/>
    <property type="match status" value="1"/>
</dbReference>
<dbReference type="EC" id="6.3.4.15" evidence="6"/>
<comment type="catalytic activity">
    <reaction evidence="5 6">
        <text>biotin + L-lysyl-[protein] + ATP = N(6)-biotinyl-L-lysyl-[protein] + AMP + diphosphate + H(+)</text>
        <dbReference type="Rhea" id="RHEA:11756"/>
        <dbReference type="Rhea" id="RHEA-COMP:9752"/>
        <dbReference type="Rhea" id="RHEA-COMP:10505"/>
        <dbReference type="ChEBI" id="CHEBI:15378"/>
        <dbReference type="ChEBI" id="CHEBI:29969"/>
        <dbReference type="ChEBI" id="CHEBI:30616"/>
        <dbReference type="ChEBI" id="CHEBI:33019"/>
        <dbReference type="ChEBI" id="CHEBI:57586"/>
        <dbReference type="ChEBI" id="CHEBI:83144"/>
        <dbReference type="ChEBI" id="CHEBI:456215"/>
        <dbReference type="EC" id="6.3.4.15"/>
    </reaction>
</comment>
<dbReference type="NCBIfam" id="TIGR00121">
    <property type="entry name" value="birA_ligase"/>
    <property type="match status" value="1"/>
</dbReference>
<dbReference type="Pfam" id="PF03099">
    <property type="entry name" value="BPL_LplA_LipB"/>
    <property type="match status" value="1"/>
</dbReference>
<evidence type="ECO:0000256" key="6">
    <source>
        <dbReference type="HAMAP-Rule" id="MF_00978"/>
    </source>
</evidence>
<dbReference type="Proteomes" id="UP001259982">
    <property type="component" value="Unassembled WGS sequence"/>
</dbReference>
<keyword evidence="6" id="KW-0805">Transcription regulation</keyword>
<name>A0ABU3BA40_9GAMM</name>
<dbReference type="InterPro" id="IPR004143">
    <property type="entry name" value="BPL_LPL_catalytic"/>
</dbReference>
<dbReference type="SUPFAM" id="SSF50037">
    <property type="entry name" value="C-terminal domain of transcriptional repressors"/>
    <property type="match status" value="1"/>
</dbReference>
<dbReference type="SUPFAM" id="SSF46785">
    <property type="entry name" value="Winged helix' DNA-binding domain"/>
    <property type="match status" value="1"/>
</dbReference>
<dbReference type="Gene3D" id="3.30.930.10">
    <property type="entry name" value="Bira Bifunctional Protein, Domain 2"/>
    <property type="match status" value="1"/>
</dbReference>
<sequence length="329" mass="34724">MSESARVPLDPGAVIHHLADGHWHSGTALAATLGLSRAAVWKRVAAARGLGVTIHAVRGRGYRLARPFEPLQADAIRKAMPVDAASALNSLAVCGSIDSTSDRLLAAPDTGAHALFAEHQSGGRGRRGRQWVSPYGANLYLSLSWTFDPAPNAIGALGLAVGIRLAEALRDLGLAEIGLKWPNDLLVDGAKLGGILMEHRGEAAGGCRIVTGVGLNAAMEAGQARDVDQPWTALDRLLAVPPPRNRVAGHCLAAVIGAMQDYQKHGFPPFQRRWPEFDALRDAPIEVDIDGHRQAGYAAGLAPDGALLVRLDDGVRRCYAGDVTVRGLA</sequence>
<dbReference type="InterPro" id="IPR003142">
    <property type="entry name" value="BPL_C"/>
</dbReference>
<evidence type="ECO:0000256" key="3">
    <source>
        <dbReference type="ARBA" id="ARBA00022840"/>
    </source>
</evidence>
<accession>A0ABU3BA40</accession>
<dbReference type="InterPro" id="IPR036390">
    <property type="entry name" value="WH_DNA-bd_sf"/>
</dbReference>
<dbReference type="GO" id="GO:0004077">
    <property type="term" value="F:biotin--[biotin carboxyl-carrier protein] ligase activity"/>
    <property type="evidence" value="ECO:0007669"/>
    <property type="project" value="UniProtKB-EC"/>
</dbReference>
<dbReference type="EMBL" id="JAVRHY010000013">
    <property type="protein sequence ID" value="MDT0619328.1"/>
    <property type="molecule type" value="Genomic_DNA"/>
</dbReference>
<keyword evidence="6" id="KW-0678">Repressor</keyword>
<evidence type="ECO:0000259" key="7">
    <source>
        <dbReference type="PROSITE" id="PS51733"/>
    </source>
</evidence>
<comment type="similarity">
    <text evidence="6">Belongs to the biotin--protein ligase family.</text>
</comment>
<dbReference type="Gene3D" id="1.10.10.10">
    <property type="entry name" value="Winged helix-like DNA-binding domain superfamily/Winged helix DNA-binding domain"/>
    <property type="match status" value="1"/>
</dbReference>
<organism evidence="8 9">
    <name type="scientific">Spectribacter acetivorans</name>
    <dbReference type="NCBI Taxonomy" id="3075603"/>
    <lineage>
        <taxon>Bacteria</taxon>
        <taxon>Pseudomonadati</taxon>
        <taxon>Pseudomonadota</taxon>
        <taxon>Gammaproteobacteria</taxon>
        <taxon>Salinisphaerales</taxon>
        <taxon>Salinisphaeraceae</taxon>
        <taxon>Spectribacter</taxon>
    </lineage>
</organism>
<reference evidence="8 9" key="1">
    <citation type="submission" date="2023-09" db="EMBL/GenBank/DDBJ databases">
        <authorList>
            <person name="Rey-Velasco X."/>
        </authorList>
    </citation>
    <scope>NUCLEOTIDE SEQUENCE [LARGE SCALE GENOMIC DNA]</scope>
    <source>
        <strain evidence="8 9">P385</strain>
    </source>
</reference>
<feature type="binding site" evidence="6">
    <location>
        <position position="120"/>
    </location>
    <ligand>
        <name>biotin</name>
        <dbReference type="ChEBI" id="CHEBI:57586"/>
    </ligand>
</feature>
<feature type="binding site" evidence="6">
    <location>
        <position position="191"/>
    </location>
    <ligand>
        <name>biotin</name>
        <dbReference type="ChEBI" id="CHEBI:57586"/>
    </ligand>
</feature>
<dbReference type="HAMAP" id="MF_00978">
    <property type="entry name" value="Bifunct_BirA"/>
    <property type="match status" value="1"/>
</dbReference>
<keyword evidence="9" id="KW-1185">Reference proteome</keyword>
<dbReference type="RefSeq" id="WP_311659724.1">
    <property type="nucleotide sequence ID" value="NZ_JAVRHY010000013.1"/>
</dbReference>
<evidence type="ECO:0000256" key="1">
    <source>
        <dbReference type="ARBA" id="ARBA00022598"/>
    </source>
</evidence>
<keyword evidence="4 6" id="KW-0092">Biotin</keyword>
<dbReference type="Gene3D" id="2.30.30.100">
    <property type="match status" value="1"/>
</dbReference>
<keyword evidence="1 6" id="KW-0436">Ligase</keyword>
<comment type="caution">
    <text evidence="8">The sequence shown here is derived from an EMBL/GenBank/DDBJ whole genome shotgun (WGS) entry which is preliminary data.</text>
</comment>
<dbReference type="InterPro" id="IPR008988">
    <property type="entry name" value="Transcriptional_repressor_C"/>
</dbReference>
<feature type="DNA-binding region" description="H-T-H motif" evidence="6">
    <location>
        <begin position="26"/>
        <end position="45"/>
    </location>
</feature>
<keyword evidence="2 6" id="KW-0547">Nucleotide-binding</keyword>
<dbReference type="PROSITE" id="PS51733">
    <property type="entry name" value="BPL_LPL_CATALYTIC"/>
    <property type="match status" value="1"/>
</dbReference>
<feature type="domain" description="BPL/LPL catalytic" evidence="7">
    <location>
        <begin position="80"/>
        <end position="263"/>
    </location>
</feature>
<dbReference type="CDD" id="cd16442">
    <property type="entry name" value="BPL"/>
    <property type="match status" value="1"/>
</dbReference>
<evidence type="ECO:0000256" key="4">
    <source>
        <dbReference type="ARBA" id="ARBA00023267"/>
    </source>
</evidence>
<comment type="caution">
    <text evidence="6">Lacks conserved residue(s) required for the propagation of feature annotation.</text>
</comment>
<protein>
    <recommendedName>
        <fullName evidence="6">Bifunctional ligase/repressor BirA</fullName>
    </recommendedName>
    <alternativeName>
        <fullName evidence="6">Biotin operon repressor</fullName>
    </alternativeName>
    <alternativeName>
        <fullName evidence="6">Biotin--[acetyl-CoA-carboxylase] ligase</fullName>
        <ecNumber evidence="6">6.3.4.15</ecNumber>
    </alternativeName>
    <alternativeName>
        <fullName evidence="6">Biotin--protein ligase</fullName>
    </alternativeName>
    <alternativeName>
        <fullName evidence="6">Biotin-[acetyl-CoA carboxylase] synthetase</fullName>
    </alternativeName>
</protein>
<dbReference type="InterPro" id="IPR045864">
    <property type="entry name" value="aa-tRNA-synth_II/BPL/LPL"/>
</dbReference>
<gene>
    <name evidence="6" type="primary">birA</name>
    <name evidence="8" type="ORF">RM531_12655</name>
</gene>
<dbReference type="PANTHER" id="PTHR12835:SF5">
    <property type="entry name" value="BIOTIN--PROTEIN LIGASE"/>
    <property type="match status" value="1"/>
</dbReference>
<dbReference type="InterPro" id="IPR036388">
    <property type="entry name" value="WH-like_DNA-bd_sf"/>
</dbReference>
<feature type="binding site" evidence="6">
    <location>
        <begin position="124"/>
        <end position="126"/>
    </location>
    <ligand>
        <name>biotin</name>
        <dbReference type="ChEBI" id="CHEBI:57586"/>
    </ligand>
</feature>
<comment type="function">
    <text evidence="6">Acts both as a biotin--[acetyl-CoA-carboxylase] ligase and a biotin-operon repressor. In the presence of ATP, BirA activates biotin to form the BirA-biotinyl-5'-adenylate (BirA-bio-5'-AMP or holoBirA) complex. HoloBirA can either transfer the biotinyl moiety to the biotin carboxyl carrier protein (BCCP) subunit of acetyl-CoA carboxylase, or bind to the biotin operator site and inhibit transcription of the operon.</text>
</comment>
<evidence type="ECO:0000256" key="2">
    <source>
        <dbReference type="ARBA" id="ARBA00022741"/>
    </source>
</evidence>
<evidence type="ECO:0000313" key="8">
    <source>
        <dbReference type="EMBL" id="MDT0619328.1"/>
    </source>
</evidence>
<dbReference type="InterPro" id="IPR013196">
    <property type="entry name" value="HTH_11"/>
</dbReference>